<accession>A0A0V1AE95</accession>
<keyword evidence="1" id="KW-0963">Cytoplasm</keyword>
<proteinExistence type="predicted"/>
<evidence type="ECO:0000259" key="2">
    <source>
        <dbReference type="PROSITE" id="PS50202"/>
    </source>
</evidence>
<evidence type="ECO:0000256" key="1">
    <source>
        <dbReference type="RuleBase" id="RU003425"/>
    </source>
</evidence>
<sequence length="272" mass="31989">MNMINVPRSSDCLPSYADFETTIIEWKHFQFKAFVTDNNPSHNFHSINALDEQFFVERRERSISWLPERTNREFVTIDVIRIAHDCLLRDTMSSTEPQRQFSSKVLDIESVRKSMDEFDERKILSEVQLSLNAVLIEPSYKRDRSTEVELENQSNYDVAYKFCSPRPNQLSIIPPYGIVEAKATTLLKVQLRKLIQPAWIPSDDLMSIHFAVVPPGMTVTNASQFWKYAPKITVRHTLHVYYSPNIEDELPEEKYKDDEELNKMMMQNDRFW</sequence>
<comment type="caution">
    <text evidence="3">The sequence shown here is derived from an EMBL/GenBank/DDBJ whole genome shotgun (WGS) entry which is preliminary data.</text>
</comment>
<comment type="function">
    <text evidence="1">Central component in molecular interactions underlying sperm crawling. Forms an extensive filament system that extends from sperm villipoda, along the leading edge of the pseudopod.</text>
</comment>
<dbReference type="Gene3D" id="2.60.40.10">
    <property type="entry name" value="Immunoglobulins"/>
    <property type="match status" value="1"/>
</dbReference>
<name>A0A0V1AE95_9BILA</name>
<organism evidence="3 4">
    <name type="scientific">Trichinella patagoniensis</name>
    <dbReference type="NCBI Taxonomy" id="990121"/>
    <lineage>
        <taxon>Eukaryota</taxon>
        <taxon>Metazoa</taxon>
        <taxon>Ecdysozoa</taxon>
        <taxon>Nematoda</taxon>
        <taxon>Enoplea</taxon>
        <taxon>Dorylaimia</taxon>
        <taxon>Trichinellida</taxon>
        <taxon>Trichinellidae</taxon>
        <taxon>Trichinella</taxon>
    </lineage>
</organism>
<dbReference type="SUPFAM" id="SSF49354">
    <property type="entry name" value="PapD-like"/>
    <property type="match status" value="1"/>
</dbReference>
<keyword evidence="1" id="KW-0206">Cytoskeleton</keyword>
<gene>
    <name evidence="3" type="ORF">T12_13000</name>
</gene>
<dbReference type="Pfam" id="PF00635">
    <property type="entry name" value="Motile_Sperm"/>
    <property type="match status" value="1"/>
</dbReference>
<dbReference type="EMBL" id="JYDQ01000006">
    <property type="protein sequence ID" value="KRY22958.1"/>
    <property type="molecule type" value="Genomic_DNA"/>
</dbReference>
<protein>
    <recommendedName>
        <fullName evidence="1">Major sperm protein</fullName>
    </recommendedName>
</protein>
<reference evidence="3 4" key="1">
    <citation type="submission" date="2015-01" db="EMBL/GenBank/DDBJ databases">
        <title>Evolution of Trichinella species and genotypes.</title>
        <authorList>
            <person name="Korhonen P.K."/>
            <person name="Edoardo P."/>
            <person name="Giuseppe L.R."/>
            <person name="Gasser R.B."/>
        </authorList>
    </citation>
    <scope>NUCLEOTIDE SEQUENCE [LARGE SCALE GENOMIC DNA]</scope>
    <source>
        <strain evidence="3">ISS2496</strain>
    </source>
</reference>
<dbReference type="InterPro" id="IPR000535">
    <property type="entry name" value="MSP_dom"/>
</dbReference>
<dbReference type="PROSITE" id="PS50202">
    <property type="entry name" value="MSP"/>
    <property type="match status" value="1"/>
</dbReference>
<keyword evidence="4" id="KW-1185">Reference proteome</keyword>
<dbReference type="Proteomes" id="UP000054783">
    <property type="component" value="Unassembled WGS sequence"/>
</dbReference>
<dbReference type="OrthoDB" id="5915572at2759"/>
<evidence type="ECO:0000313" key="4">
    <source>
        <dbReference type="Proteomes" id="UP000054783"/>
    </source>
</evidence>
<evidence type="ECO:0000313" key="3">
    <source>
        <dbReference type="EMBL" id="KRY22958.1"/>
    </source>
</evidence>
<dbReference type="InterPro" id="IPR013783">
    <property type="entry name" value="Ig-like_fold"/>
</dbReference>
<dbReference type="AlphaFoldDB" id="A0A0V1AE95"/>
<dbReference type="InterPro" id="IPR008962">
    <property type="entry name" value="PapD-like_sf"/>
</dbReference>
<feature type="domain" description="MSP" evidence="2">
    <location>
        <begin position="122"/>
        <end position="243"/>
    </location>
</feature>